<keyword evidence="1" id="KW-0325">Glycoprotein</keyword>
<dbReference type="RefSeq" id="XP_023387911.1">
    <property type="nucleotide sequence ID" value="XM_023532143.1"/>
</dbReference>
<dbReference type="GO" id="GO:0005615">
    <property type="term" value="C:extracellular space"/>
    <property type="evidence" value="ECO:0007669"/>
    <property type="project" value="TreeGrafter"/>
</dbReference>
<dbReference type="InterPro" id="IPR011162">
    <property type="entry name" value="MHC_I/II-like_Ag-recog"/>
</dbReference>
<dbReference type="GO" id="GO:0001916">
    <property type="term" value="P:positive regulation of T cell mediated cytotoxicity"/>
    <property type="evidence" value="ECO:0007669"/>
    <property type="project" value="TreeGrafter"/>
</dbReference>
<dbReference type="InterPro" id="IPR037055">
    <property type="entry name" value="MHC_I-like_Ag-recog_sf"/>
</dbReference>
<dbReference type="PANTHER" id="PTHR16675">
    <property type="entry name" value="MHC CLASS I-RELATED"/>
    <property type="match status" value="1"/>
</dbReference>
<dbReference type="PANTHER" id="PTHR16675:SF268">
    <property type="entry name" value="UL16-BINDING PROTEIN 1"/>
    <property type="match status" value="1"/>
</dbReference>
<sequence>MAPKWSLLLLLLLLWVCSWARPGASSVCYNFTITTYEYTWCEFGGQVNGSTFLRYTCSHKAECDCQFLSTMGNVTKTCSVEKETLKDLMEKFKMILPEMKPKNSRTNNLHTLKGEMTCQWEANGPAYGIWYFYLNGNKALLFDSKNGNQTVLSPEGEQLNTLNKEKDVYEFLKKNSDEMCVSWPKKMRNQKDNALNTTESSIARERTTIERTFLPPPLLSLQE</sequence>
<feature type="signal peptide" evidence="2">
    <location>
        <begin position="1"/>
        <end position="20"/>
    </location>
</feature>
<keyword evidence="3" id="KW-1185">Reference proteome</keyword>
<dbReference type="Proteomes" id="UP000515202">
    <property type="component" value="Unplaced"/>
</dbReference>
<dbReference type="GeneID" id="105293820"/>
<dbReference type="GO" id="GO:0002476">
    <property type="term" value="P:antigen processing and presentation of endogenous peptide antigen via MHC class Ib"/>
    <property type="evidence" value="ECO:0007669"/>
    <property type="project" value="TreeGrafter"/>
</dbReference>
<evidence type="ECO:0000313" key="4">
    <source>
        <dbReference type="RefSeq" id="XP_023387911.1"/>
    </source>
</evidence>
<proteinExistence type="predicted"/>
<reference evidence="4" key="1">
    <citation type="submission" date="2025-08" db="UniProtKB">
        <authorList>
            <consortium name="RefSeq"/>
        </authorList>
    </citation>
    <scope>IDENTIFICATION</scope>
    <source>
        <tissue evidence="4">Kidney</tissue>
    </source>
</reference>
<accession>A0A6P6CKA4</accession>
<dbReference type="GO" id="GO:0002486">
    <property type="term" value="P:antigen processing and presentation of endogenous peptide antigen via MHC class I via ER pathway, TAP-independent"/>
    <property type="evidence" value="ECO:0007669"/>
    <property type="project" value="TreeGrafter"/>
</dbReference>
<evidence type="ECO:0000256" key="2">
    <source>
        <dbReference type="SAM" id="SignalP"/>
    </source>
</evidence>
<evidence type="ECO:0000256" key="1">
    <source>
        <dbReference type="ARBA" id="ARBA00023180"/>
    </source>
</evidence>
<dbReference type="GO" id="GO:0006955">
    <property type="term" value="P:immune response"/>
    <property type="evidence" value="ECO:0007669"/>
    <property type="project" value="TreeGrafter"/>
</dbReference>
<dbReference type="OrthoDB" id="9836934at2759"/>
<dbReference type="AlphaFoldDB" id="A0A6P6CKA4"/>
<evidence type="ECO:0000313" key="3">
    <source>
        <dbReference type="Proteomes" id="UP000515202"/>
    </source>
</evidence>
<organism evidence="3 4">
    <name type="scientific">Pteropus vampyrus</name>
    <name type="common">Large flying fox</name>
    <dbReference type="NCBI Taxonomy" id="132908"/>
    <lineage>
        <taxon>Eukaryota</taxon>
        <taxon>Metazoa</taxon>
        <taxon>Chordata</taxon>
        <taxon>Craniata</taxon>
        <taxon>Vertebrata</taxon>
        <taxon>Euteleostomi</taxon>
        <taxon>Mammalia</taxon>
        <taxon>Eutheria</taxon>
        <taxon>Laurasiatheria</taxon>
        <taxon>Chiroptera</taxon>
        <taxon>Yinpterochiroptera</taxon>
        <taxon>Pteropodoidea</taxon>
        <taxon>Pteropodidae</taxon>
        <taxon>Pteropodinae</taxon>
        <taxon>Pteropus</taxon>
    </lineage>
</organism>
<dbReference type="Gene3D" id="3.30.500.10">
    <property type="entry name" value="MHC class I-like antigen recognition-like"/>
    <property type="match status" value="1"/>
</dbReference>
<feature type="chain" id="PRO_5027872046" evidence="2">
    <location>
        <begin position="21"/>
        <end position="223"/>
    </location>
</feature>
<gene>
    <name evidence="4" type="primary">LOC105293820</name>
</gene>
<dbReference type="SUPFAM" id="SSF54452">
    <property type="entry name" value="MHC antigen-recognition domain"/>
    <property type="match status" value="1"/>
</dbReference>
<protein>
    <submittedName>
        <fullName evidence="4">UL16-binding protein 1-like</fullName>
    </submittedName>
</protein>
<dbReference type="GO" id="GO:0009897">
    <property type="term" value="C:external side of plasma membrane"/>
    <property type="evidence" value="ECO:0007669"/>
    <property type="project" value="TreeGrafter"/>
</dbReference>
<keyword evidence="2" id="KW-0732">Signal</keyword>
<name>A0A6P6CKA4_PTEVA</name>
<dbReference type="KEGG" id="pvp:105293820"/>
<dbReference type="InterPro" id="IPR050208">
    <property type="entry name" value="MHC_class-I_related"/>
</dbReference>